<keyword evidence="2" id="KW-0378">Hydrolase</keyword>
<dbReference type="NCBIfam" id="TIGR00730">
    <property type="entry name" value="Rossman fold protein, TIGR00730 family"/>
    <property type="match status" value="1"/>
</dbReference>
<dbReference type="RefSeq" id="WP_377347036.1">
    <property type="nucleotide sequence ID" value="NZ_JBHLTP010000007.1"/>
</dbReference>
<dbReference type="EMBL" id="JBHLTP010000007">
    <property type="protein sequence ID" value="MFC0523780.1"/>
    <property type="molecule type" value="Genomic_DNA"/>
</dbReference>
<evidence type="ECO:0000313" key="3">
    <source>
        <dbReference type="EMBL" id="MFC0523780.1"/>
    </source>
</evidence>
<name>A0ABV6LN04_9BACI</name>
<dbReference type="SUPFAM" id="SSF102405">
    <property type="entry name" value="MCP/YpsA-like"/>
    <property type="match status" value="1"/>
</dbReference>
<dbReference type="InterPro" id="IPR031100">
    <property type="entry name" value="LOG_fam"/>
</dbReference>
<proteinExistence type="inferred from homology"/>
<evidence type="ECO:0000256" key="2">
    <source>
        <dbReference type="RuleBase" id="RU363015"/>
    </source>
</evidence>
<reference evidence="3 4" key="1">
    <citation type="submission" date="2024-09" db="EMBL/GenBank/DDBJ databases">
        <authorList>
            <person name="Sun Q."/>
            <person name="Mori K."/>
        </authorList>
    </citation>
    <scope>NUCLEOTIDE SEQUENCE [LARGE SCALE GENOMIC DNA]</scope>
    <source>
        <strain evidence="3 4">NCAIM B.02529</strain>
    </source>
</reference>
<dbReference type="InterPro" id="IPR005269">
    <property type="entry name" value="LOG"/>
</dbReference>
<dbReference type="PANTHER" id="PTHR31223">
    <property type="entry name" value="LOG FAMILY PROTEIN YJL055W"/>
    <property type="match status" value="1"/>
</dbReference>
<keyword evidence="2" id="KW-0203">Cytokinin biosynthesis</keyword>
<dbReference type="PANTHER" id="PTHR31223:SF70">
    <property type="entry name" value="LOG FAMILY PROTEIN YJL055W"/>
    <property type="match status" value="1"/>
</dbReference>
<organism evidence="3 4">
    <name type="scientific">Pontibacillus salicampi</name>
    <dbReference type="NCBI Taxonomy" id="1449801"/>
    <lineage>
        <taxon>Bacteria</taxon>
        <taxon>Bacillati</taxon>
        <taxon>Bacillota</taxon>
        <taxon>Bacilli</taxon>
        <taxon>Bacillales</taxon>
        <taxon>Bacillaceae</taxon>
        <taxon>Pontibacillus</taxon>
    </lineage>
</organism>
<dbReference type="Pfam" id="PF03641">
    <property type="entry name" value="Lysine_decarbox"/>
    <property type="match status" value="1"/>
</dbReference>
<dbReference type="Gene3D" id="3.40.50.450">
    <property type="match status" value="1"/>
</dbReference>
<evidence type="ECO:0000313" key="4">
    <source>
        <dbReference type="Proteomes" id="UP001589836"/>
    </source>
</evidence>
<evidence type="ECO:0000256" key="1">
    <source>
        <dbReference type="ARBA" id="ARBA00006763"/>
    </source>
</evidence>
<sequence length="181" mass="19987">MKKIAVFCGSNVGASEQYKQGAIELGKVLAARNIALVYGGSSVGLMGVLADTVLENGGDAIGVIPKKLVEKEVAHQKLTDLLVVDTMHDRKAKMAELSDAFITLPGGAGTMEEFFEVYTWAQIGIHQKPFGLLNIKGYYTPLIHLFDHMVQEEFLTQENRNMVLLEDDAETLLEQFQRMNV</sequence>
<accession>A0ABV6LN04</accession>
<gene>
    <name evidence="3" type="ORF">ACFFGV_09400</name>
</gene>
<dbReference type="EC" id="3.2.2.n1" evidence="2"/>
<comment type="similarity">
    <text evidence="1 2">Belongs to the LOG family.</text>
</comment>
<protein>
    <recommendedName>
        <fullName evidence="2">Cytokinin riboside 5'-monophosphate phosphoribohydrolase</fullName>
        <ecNumber evidence="2">3.2.2.n1</ecNumber>
    </recommendedName>
</protein>
<comment type="caution">
    <text evidence="3">The sequence shown here is derived from an EMBL/GenBank/DDBJ whole genome shotgun (WGS) entry which is preliminary data.</text>
</comment>
<dbReference type="Proteomes" id="UP001589836">
    <property type="component" value="Unassembled WGS sequence"/>
</dbReference>
<keyword evidence="4" id="KW-1185">Reference proteome</keyword>